<protein>
    <recommendedName>
        <fullName evidence="12">Probable sodium/metabolite cotransporter BASS4, chloroplastic</fullName>
    </recommendedName>
    <alternativeName>
        <fullName evidence="13">Bile acid-sodium symporter family protein 4</fullName>
    </alternativeName>
</protein>
<feature type="transmembrane region" description="Helical" evidence="14">
    <location>
        <begin position="218"/>
        <end position="242"/>
    </location>
</feature>
<keyword evidence="7" id="KW-0934">Plastid</keyword>
<dbReference type="OrthoDB" id="188035at2759"/>
<evidence type="ECO:0000256" key="2">
    <source>
        <dbReference type="ARBA" id="ARBA00004119"/>
    </source>
</evidence>
<evidence type="ECO:0000256" key="11">
    <source>
        <dbReference type="ARBA" id="ARBA00023136"/>
    </source>
</evidence>
<evidence type="ECO:0000256" key="4">
    <source>
        <dbReference type="ARBA" id="ARBA00006528"/>
    </source>
</evidence>
<dbReference type="OMA" id="LPIMIYH"/>
<dbReference type="Pfam" id="PF13593">
    <property type="entry name" value="SBF_like"/>
    <property type="match status" value="1"/>
</dbReference>
<feature type="transmembrane region" description="Helical" evidence="14">
    <location>
        <begin position="291"/>
        <end position="307"/>
    </location>
</feature>
<dbReference type="EMBL" id="LFYR01000981">
    <property type="protein sequence ID" value="KMZ66071.1"/>
    <property type="molecule type" value="Genomic_DNA"/>
</dbReference>
<keyword evidence="6" id="KW-0150">Chloroplast</keyword>
<evidence type="ECO:0000256" key="10">
    <source>
        <dbReference type="ARBA" id="ARBA00022989"/>
    </source>
</evidence>
<organism evidence="15 16">
    <name type="scientific">Zostera marina</name>
    <name type="common">Eelgrass</name>
    <dbReference type="NCBI Taxonomy" id="29655"/>
    <lineage>
        <taxon>Eukaryota</taxon>
        <taxon>Viridiplantae</taxon>
        <taxon>Streptophyta</taxon>
        <taxon>Embryophyta</taxon>
        <taxon>Tracheophyta</taxon>
        <taxon>Spermatophyta</taxon>
        <taxon>Magnoliopsida</taxon>
        <taxon>Liliopsida</taxon>
        <taxon>Zosteraceae</taxon>
        <taxon>Zostera</taxon>
    </lineage>
</organism>
<feature type="transmembrane region" description="Helical" evidence="14">
    <location>
        <begin position="191"/>
        <end position="211"/>
    </location>
</feature>
<dbReference type="InterPro" id="IPR016833">
    <property type="entry name" value="Put_Na-Bile_cotransptr"/>
</dbReference>
<dbReference type="GO" id="GO:0009941">
    <property type="term" value="C:chloroplast envelope"/>
    <property type="evidence" value="ECO:0007669"/>
    <property type="project" value="UniProtKB-SubCell"/>
</dbReference>
<accession>A0A0K9PAR1</accession>
<evidence type="ECO:0000256" key="14">
    <source>
        <dbReference type="SAM" id="Phobius"/>
    </source>
</evidence>
<evidence type="ECO:0000256" key="13">
    <source>
        <dbReference type="ARBA" id="ARBA00076034"/>
    </source>
</evidence>
<proteinExistence type="inferred from homology"/>
<evidence type="ECO:0000256" key="8">
    <source>
        <dbReference type="ARBA" id="ARBA00022692"/>
    </source>
</evidence>
<evidence type="ECO:0000256" key="7">
    <source>
        <dbReference type="ARBA" id="ARBA00022640"/>
    </source>
</evidence>
<evidence type="ECO:0000256" key="9">
    <source>
        <dbReference type="ARBA" id="ARBA00022946"/>
    </source>
</evidence>
<dbReference type="STRING" id="29655.A0A0K9PAR1"/>
<dbReference type="Proteomes" id="UP000036987">
    <property type="component" value="Unassembled WGS sequence"/>
</dbReference>
<keyword evidence="11 14" id="KW-0472">Membrane</keyword>
<feature type="transmembrane region" description="Helical" evidence="14">
    <location>
        <begin position="159"/>
        <end position="179"/>
    </location>
</feature>
<keyword evidence="8 14" id="KW-0812">Transmembrane</keyword>
<dbReference type="PANTHER" id="PTHR18640">
    <property type="entry name" value="SOLUTE CARRIER FAMILY 10 MEMBER 7"/>
    <property type="match status" value="1"/>
</dbReference>
<keyword evidence="10 14" id="KW-1133">Transmembrane helix</keyword>
<evidence type="ECO:0000256" key="6">
    <source>
        <dbReference type="ARBA" id="ARBA00022528"/>
    </source>
</evidence>
<reference evidence="16" key="1">
    <citation type="journal article" date="2016" name="Nature">
        <title>The genome of the seagrass Zostera marina reveals angiosperm adaptation to the sea.</title>
        <authorList>
            <person name="Olsen J.L."/>
            <person name="Rouze P."/>
            <person name="Verhelst B."/>
            <person name="Lin Y.-C."/>
            <person name="Bayer T."/>
            <person name="Collen J."/>
            <person name="Dattolo E."/>
            <person name="De Paoli E."/>
            <person name="Dittami S."/>
            <person name="Maumus F."/>
            <person name="Michel G."/>
            <person name="Kersting A."/>
            <person name="Lauritano C."/>
            <person name="Lohaus R."/>
            <person name="Toepel M."/>
            <person name="Tonon T."/>
            <person name="Vanneste K."/>
            <person name="Amirebrahimi M."/>
            <person name="Brakel J."/>
            <person name="Bostroem C."/>
            <person name="Chovatia M."/>
            <person name="Grimwood J."/>
            <person name="Jenkins J.W."/>
            <person name="Jueterbock A."/>
            <person name="Mraz A."/>
            <person name="Stam W.T."/>
            <person name="Tice H."/>
            <person name="Bornberg-Bauer E."/>
            <person name="Green P.J."/>
            <person name="Pearson G.A."/>
            <person name="Procaccini G."/>
            <person name="Duarte C.M."/>
            <person name="Schmutz J."/>
            <person name="Reusch T.B.H."/>
            <person name="Van de Peer Y."/>
        </authorList>
    </citation>
    <scope>NUCLEOTIDE SEQUENCE [LARGE SCALE GENOMIC DNA]</scope>
    <source>
        <strain evidence="16">cv. Finnish</strain>
    </source>
</reference>
<comment type="function">
    <text evidence="1">May function as sodium-coupled metabolite transporter across the chloroplast envelope.</text>
</comment>
<evidence type="ECO:0000256" key="1">
    <source>
        <dbReference type="ARBA" id="ARBA00003198"/>
    </source>
</evidence>
<evidence type="ECO:0000256" key="5">
    <source>
        <dbReference type="ARBA" id="ARBA00022448"/>
    </source>
</evidence>
<dbReference type="Gene3D" id="1.20.1530.20">
    <property type="match status" value="1"/>
</dbReference>
<dbReference type="FunFam" id="1.20.1530.20:FF:000021">
    <property type="entry name" value="Probable sodium/metabolite cotransporter BASS4, chloroplastic"/>
    <property type="match status" value="1"/>
</dbReference>
<comment type="similarity">
    <text evidence="4">Belongs to the bile acid:sodium symporter (BASS) (TC 2.A.28) family.</text>
</comment>
<feature type="transmembrane region" description="Helical" evidence="14">
    <location>
        <begin position="97"/>
        <end position="117"/>
    </location>
</feature>
<name>A0A0K9PAR1_ZOSMR</name>
<keyword evidence="16" id="KW-1185">Reference proteome</keyword>
<comment type="caution">
    <text evidence="15">The sequence shown here is derived from an EMBL/GenBank/DDBJ whole genome shotgun (WGS) entry which is preliminary data.</text>
</comment>
<sequence length="434" mass="47394">MAGSALQIYAQSTLQVASLKRRWIRTSSQSIFHDLHRRILIQLPLHPQPPFHFLRSRLALRPIRSKTSSSGEVEGDGEGGSSIFEDRLDWARPLLKFLEANFLPLALISSVILGVANPTLGCLAHSYSLSKYSTFGIFVISGLMLKSEEIGAAAKSWQAGTYGLISILLFTPFFSRLILQLQLSPREFLNGLAIFCCVPTTLSSGVALTQLARGNTALALAMTVLSNLLGILFVPFSLSSFIGHGSGVTIPTKQLFQNLTFTLLIPLIIGKVLRDSFRNIAQYVDGNKRRFSMVSAILLSLVPWMQMSRSRSLLLTTKLSSFLIAMILGMFLHLVLLAFNTFAVQSLSVMHGDSGKNSVFAKKENARAVIIVTSQKTLPVTVVVVEQLGGALGESGLLVLPCIAAHIIQIIIDSFLVNYWLQKDQSSTGNTIDS</sequence>
<feature type="transmembrane region" description="Helical" evidence="14">
    <location>
        <begin position="254"/>
        <end position="270"/>
    </location>
</feature>
<dbReference type="GO" id="GO:0016020">
    <property type="term" value="C:membrane"/>
    <property type="evidence" value="ECO:0007669"/>
    <property type="project" value="UniProtKB-SubCell"/>
</dbReference>
<evidence type="ECO:0000256" key="3">
    <source>
        <dbReference type="ARBA" id="ARBA00004141"/>
    </source>
</evidence>
<keyword evidence="5" id="KW-0813">Transport</keyword>
<comment type="subcellular location">
    <subcellularLocation>
        <location evidence="3">Membrane</location>
        <topology evidence="3">Multi-pass membrane protein</topology>
    </subcellularLocation>
    <subcellularLocation>
        <location evidence="2">Plastid</location>
        <location evidence="2">Chloroplast envelope</location>
    </subcellularLocation>
</comment>
<dbReference type="InterPro" id="IPR038770">
    <property type="entry name" value="Na+/solute_symporter_sf"/>
</dbReference>
<keyword evidence="9" id="KW-0809">Transit peptide</keyword>
<evidence type="ECO:0000256" key="12">
    <source>
        <dbReference type="ARBA" id="ARBA00067138"/>
    </source>
</evidence>
<evidence type="ECO:0000313" key="15">
    <source>
        <dbReference type="EMBL" id="KMZ66071.1"/>
    </source>
</evidence>
<gene>
    <name evidence="15" type="ORF">ZOSMA_2G00830</name>
</gene>
<feature type="transmembrane region" description="Helical" evidence="14">
    <location>
        <begin position="319"/>
        <end position="344"/>
    </location>
</feature>
<dbReference type="PANTHER" id="PTHR18640:SF10">
    <property type="entry name" value="SODIUM_METABOLITE COTRANSPORTER BASS4, CHLOROPLASTIC-RELATED"/>
    <property type="match status" value="1"/>
</dbReference>
<dbReference type="AlphaFoldDB" id="A0A0K9PAR1"/>
<evidence type="ECO:0000313" key="16">
    <source>
        <dbReference type="Proteomes" id="UP000036987"/>
    </source>
</evidence>